<evidence type="ECO:0000256" key="6">
    <source>
        <dbReference type="ARBA" id="ARBA00023065"/>
    </source>
</evidence>
<dbReference type="EMBL" id="NRRV01000033">
    <property type="protein sequence ID" value="MBK1631833.1"/>
    <property type="molecule type" value="Genomic_DNA"/>
</dbReference>
<keyword evidence="6" id="KW-0406">Ion transport</keyword>
<keyword evidence="13" id="KW-1185">Reference proteome</keyword>
<evidence type="ECO:0000256" key="7">
    <source>
        <dbReference type="ARBA" id="ARBA00023136"/>
    </source>
</evidence>
<dbReference type="InterPro" id="IPR001469">
    <property type="entry name" value="ATP_synth_F1_dsu/esu"/>
</dbReference>
<reference evidence="12 13" key="1">
    <citation type="journal article" date="2020" name="Microorganisms">
        <title>Osmotic Adaptation and Compatible Solute Biosynthesis of Phototrophic Bacteria as Revealed from Genome Analyses.</title>
        <authorList>
            <person name="Imhoff J.F."/>
            <person name="Rahn T."/>
            <person name="Kunzel S."/>
            <person name="Keller A."/>
            <person name="Neulinger S.C."/>
        </authorList>
    </citation>
    <scope>NUCLEOTIDE SEQUENCE [LARGE SCALE GENOMIC DNA]</scope>
    <source>
        <strain evidence="12 13">DSM 6210</strain>
    </source>
</reference>
<evidence type="ECO:0000256" key="8">
    <source>
        <dbReference type="ARBA" id="ARBA00023196"/>
    </source>
</evidence>
<dbReference type="NCBIfam" id="TIGR03166">
    <property type="entry name" value="alt_F1F0_F1_eps"/>
    <property type="match status" value="1"/>
</dbReference>
<organism evidence="12 13">
    <name type="scientific">Thiohalocapsa halophila</name>
    <dbReference type="NCBI Taxonomy" id="69359"/>
    <lineage>
        <taxon>Bacteria</taxon>
        <taxon>Pseudomonadati</taxon>
        <taxon>Pseudomonadota</taxon>
        <taxon>Gammaproteobacteria</taxon>
        <taxon>Chromatiales</taxon>
        <taxon>Chromatiaceae</taxon>
        <taxon>Thiohalocapsa</taxon>
    </lineage>
</organism>
<dbReference type="InterPro" id="IPR024037">
    <property type="entry name" value="Alt_ATP_synth_F1_esu"/>
</dbReference>
<keyword evidence="5" id="KW-0813">Transport</keyword>
<proteinExistence type="inferred from homology"/>
<comment type="similarity">
    <text evidence="3">Belongs to the ATPase epsilon chain family.</text>
</comment>
<comment type="caution">
    <text evidence="12">The sequence shown here is derived from an EMBL/GenBank/DDBJ whole genome shotgun (WGS) entry which is preliminary data.</text>
</comment>
<evidence type="ECO:0000256" key="5">
    <source>
        <dbReference type="ARBA" id="ARBA00022448"/>
    </source>
</evidence>
<evidence type="ECO:0000256" key="2">
    <source>
        <dbReference type="ARBA" id="ARBA00004184"/>
    </source>
</evidence>
<evidence type="ECO:0000313" key="13">
    <source>
        <dbReference type="Proteomes" id="UP000748752"/>
    </source>
</evidence>
<evidence type="ECO:0000313" key="12">
    <source>
        <dbReference type="EMBL" id="MBK1631833.1"/>
    </source>
</evidence>
<dbReference type="InterPro" id="IPR036771">
    <property type="entry name" value="ATPsynth_dsu/esu_N"/>
</dbReference>
<dbReference type="Proteomes" id="UP000748752">
    <property type="component" value="Unassembled WGS sequence"/>
</dbReference>
<evidence type="ECO:0000256" key="4">
    <source>
        <dbReference type="ARBA" id="ARBA00014480"/>
    </source>
</evidence>
<comment type="subcellular location">
    <subcellularLocation>
        <location evidence="2">Endomembrane system</location>
        <topology evidence="2">Peripheral membrane protein</topology>
    </subcellularLocation>
</comment>
<keyword evidence="8" id="KW-0066">ATP synthesis</keyword>
<keyword evidence="8" id="KW-0139">CF(1)</keyword>
<feature type="domain" description="ATP synthase F1 complex delta/epsilon subunit N-terminal" evidence="11">
    <location>
        <begin position="1"/>
        <end position="77"/>
    </location>
</feature>
<sequence length="129" mass="14317">MRLRVFLPTETLVDTRVVKVIAEAEDGAFCLLPRHADWVAALVPGILLYTDPDGTEHLCAVDTGTLVKAGDEVRVACFNAVPGADLATLRQTVEDAFRSLDEHERETRSALARLEAGTLRRFMEWEAEH</sequence>
<dbReference type="CDD" id="cd12152">
    <property type="entry name" value="F1-ATPase_delta"/>
    <property type="match status" value="1"/>
</dbReference>
<dbReference type="InterPro" id="IPR020546">
    <property type="entry name" value="ATP_synth_F1_dsu/esu_N"/>
</dbReference>
<dbReference type="SUPFAM" id="SSF51344">
    <property type="entry name" value="Epsilon subunit of F1F0-ATP synthase N-terminal domain"/>
    <property type="match status" value="1"/>
</dbReference>
<evidence type="ECO:0000256" key="9">
    <source>
        <dbReference type="ARBA" id="ARBA00030215"/>
    </source>
</evidence>
<evidence type="ECO:0000256" key="3">
    <source>
        <dbReference type="ARBA" id="ARBA00005712"/>
    </source>
</evidence>
<dbReference type="Gene3D" id="2.60.15.10">
    <property type="entry name" value="F0F1 ATP synthase delta/epsilon subunit, N-terminal"/>
    <property type="match status" value="1"/>
</dbReference>
<gene>
    <name evidence="12" type="ORF">CKO31_14025</name>
</gene>
<protein>
    <recommendedName>
        <fullName evidence="4">ATP synthase epsilon chain</fullName>
    </recommendedName>
    <alternativeName>
        <fullName evidence="10">ATP synthase F1 sector epsilon subunit</fullName>
    </alternativeName>
    <alternativeName>
        <fullName evidence="9">F-ATPase epsilon subunit</fullName>
    </alternativeName>
</protein>
<evidence type="ECO:0000259" key="11">
    <source>
        <dbReference type="Pfam" id="PF02823"/>
    </source>
</evidence>
<evidence type="ECO:0000256" key="1">
    <source>
        <dbReference type="ARBA" id="ARBA00003543"/>
    </source>
</evidence>
<dbReference type="NCBIfam" id="NF004871">
    <property type="entry name" value="PRK06228.1"/>
    <property type="match status" value="1"/>
</dbReference>
<comment type="function">
    <text evidence="1">Produces ATP from ADP in the presence of a proton gradient across the membrane.</text>
</comment>
<name>A0ABS1CIU4_9GAMM</name>
<accession>A0ABS1CIU4</accession>
<keyword evidence="7" id="KW-0472">Membrane</keyword>
<dbReference type="Pfam" id="PF02823">
    <property type="entry name" value="ATP-synt_DE_N"/>
    <property type="match status" value="1"/>
</dbReference>
<evidence type="ECO:0000256" key="10">
    <source>
        <dbReference type="ARBA" id="ARBA00031795"/>
    </source>
</evidence>